<dbReference type="AlphaFoldDB" id="A0A841RJI7"/>
<comment type="caution">
    <text evidence="2">The sequence shown here is derived from an EMBL/GenBank/DDBJ whole genome shotgun (WGS) entry which is preliminary data.</text>
</comment>
<dbReference type="Proteomes" id="UP000572212">
    <property type="component" value="Unassembled WGS sequence"/>
</dbReference>
<dbReference type="InterPro" id="IPR052163">
    <property type="entry name" value="DGC-Regulatory_Protein"/>
</dbReference>
<dbReference type="SMART" id="SM00267">
    <property type="entry name" value="GGDEF"/>
    <property type="match status" value="1"/>
</dbReference>
<evidence type="ECO:0000313" key="3">
    <source>
        <dbReference type="Proteomes" id="UP000572212"/>
    </source>
</evidence>
<dbReference type="PANTHER" id="PTHR46663">
    <property type="entry name" value="DIGUANYLATE CYCLASE DGCT-RELATED"/>
    <property type="match status" value="1"/>
</dbReference>
<dbReference type="CDD" id="cd01949">
    <property type="entry name" value="GGDEF"/>
    <property type="match status" value="1"/>
</dbReference>
<reference evidence="2 3" key="1">
    <citation type="submission" date="2020-08" db="EMBL/GenBank/DDBJ databases">
        <title>Genomic Encyclopedia of Type Strains, Phase IV (KMG-IV): sequencing the most valuable type-strain genomes for metagenomic binning, comparative biology and taxonomic classification.</title>
        <authorList>
            <person name="Goeker M."/>
        </authorList>
    </citation>
    <scope>NUCLEOTIDE SEQUENCE [LARGE SCALE GENOMIC DNA]</scope>
    <source>
        <strain evidence="2 3">DSM 11805</strain>
    </source>
</reference>
<dbReference type="InterPro" id="IPR029787">
    <property type="entry name" value="Nucleotide_cyclase"/>
</dbReference>
<dbReference type="PROSITE" id="PS50887">
    <property type="entry name" value="GGDEF"/>
    <property type="match status" value="1"/>
</dbReference>
<dbReference type="NCBIfam" id="TIGR00254">
    <property type="entry name" value="GGDEF"/>
    <property type="match status" value="1"/>
</dbReference>
<dbReference type="InterPro" id="IPR043128">
    <property type="entry name" value="Rev_trsase/Diguanyl_cyclase"/>
</dbReference>
<protein>
    <submittedName>
        <fullName evidence="2">Diguanylate cyclase (GGDEF)-like protein</fullName>
    </submittedName>
</protein>
<evidence type="ECO:0000313" key="2">
    <source>
        <dbReference type="EMBL" id="MBB6512851.1"/>
    </source>
</evidence>
<feature type="domain" description="GGDEF" evidence="1">
    <location>
        <begin position="46"/>
        <end position="172"/>
    </location>
</feature>
<organism evidence="2 3">
    <name type="scientific">Gracilibacillus halotolerans</name>
    <dbReference type="NCBI Taxonomy" id="74386"/>
    <lineage>
        <taxon>Bacteria</taxon>
        <taxon>Bacillati</taxon>
        <taxon>Bacillota</taxon>
        <taxon>Bacilli</taxon>
        <taxon>Bacillales</taxon>
        <taxon>Bacillaceae</taxon>
        <taxon>Gracilibacillus</taxon>
    </lineage>
</organism>
<dbReference type="Pfam" id="PF00990">
    <property type="entry name" value="GGDEF"/>
    <property type="match status" value="1"/>
</dbReference>
<evidence type="ECO:0000259" key="1">
    <source>
        <dbReference type="PROSITE" id="PS50887"/>
    </source>
</evidence>
<dbReference type="Gene3D" id="3.30.70.270">
    <property type="match status" value="1"/>
</dbReference>
<gene>
    <name evidence="2" type="ORF">GGQ92_001640</name>
</gene>
<sequence length="172" mass="20818">MYKIYDFTYEELLKMAFTDELTQLANYRKFKYCLQEHIHSFYETQKPFAILFMDINHFKQVNDKHGHSTGDKLLIECSSILKRIANRYDEQIFRKSGDEFLLLVQNIEHLFHMIHDIQHKLQNPLHINEKMIRCQMSIGYSIYPIHGQTEEELFDYADKKMYLNKEQLETIK</sequence>
<dbReference type="EMBL" id="JACHON010000005">
    <property type="protein sequence ID" value="MBB6512851.1"/>
    <property type="molecule type" value="Genomic_DNA"/>
</dbReference>
<accession>A0A841RJI7</accession>
<dbReference type="SUPFAM" id="SSF55073">
    <property type="entry name" value="Nucleotide cyclase"/>
    <property type="match status" value="1"/>
</dbReference>
<proteinExistence type="predicted"/>
<dbReference type="RefSeq" id="WP_184246900.1">
    <property type="nucleotide sequence ID" value="NZ_BAAACU010000059.1"/>
</dbReference>
<keyword evidence="3" id="KW-1185">Reference proteome</keyword>
<dbReference type="InterPro" id="IPR000160">
    <property type="entry name" value="GGDEF_dom"/>
</dbReference>
<name>A0A841RJI7_9BACI</name>
<dbReference type="PANTHER" id="PTHR46663:SF2">
    <property type="entry name" value="GGDEF DOMAIN-CONTAINING PROTEIN"/>
    <property type="match status" value="1"/>
</dbReference>